<dbReference type="Ensembl" id="ENSAMXT00000047073.1">
    <property type="protein sequence ID" value="ENSAMXP00000031541.1"/>
    <property type="gene ID" value="ENSAMXG00000033695.1"/>
</dbReference>
<dbReference type="InParanoid" id="A0A3B1IPA0"/>
<reference evidence="2" key="4">
    <citation type="submission" date="2025-09" db="UniProtKB">
        <authorList>
            <consortium name="Ensembl"/>
        </authorList>
    </citation>
    <scope>IDENTIFICATION</scope>
</reference>
<reference evidence="2" key="3">
    <citation type="submission" date="2025-08" db="UniProtKB">
        <authorList>
            <consortium name="Ensembl"/>
        </authorList>
    </citation>
    <scope>IDENTIFICATION</scope>
</reference>
<sequence>MDWTPFSCVCSSSYFRLYLYIFNLSVLSCRIPRVWKTAHVIPLHKGGEATELNNYRPISKLSCLAKSLESLVNSQLKSFLNENSILSNYQSGFREGHSTISAVTLVLNDLYSDCIQKKHCAAVFIDLTKAFDTVGHTLLLRNLKKIGFDAKALEWSQNYLTDRQQCTAFNNYESDFLAISKGVSQGSILGPVLFNIYINDIAASVSSLDCKIHLYADDTILYCSADSIHAAVIKLQNSFNALQIALNNHKLVLNAKKTKLMLFSRSLNSDVNCVNFTTLAGSTIERVTEYKYLGIWLDETFKPHINKLVSKCRQKLGYLYRNKACFPMHARKTIVEATLLSVLDYGDVIYKYESASSLKLLDPVYHSALRFITGDPYRTHHCDLYRKVGWPPLAARREMHWLILIYKTLSGHMPEYITSLINFNNSNYQTRSSGWISCQVPRVFTELGKS</sequence>
<evidence type="ECO:0000313" key="3">
    <source>
        <dbReference type="Proteomes" id="UP000018467"/>
    </source>
</evidence>
<evidence type="ECO:0000259" key="1">
    <source>
        <dbReference type="PROSITE" id="PS50878"/>
    </source>
</evidence>
<dbReference type="InterPro" id="IPR000477">
    <property type="entry name" value="RT_dom"/>
</dbReference>
<protein>
    <recommendedName>
        <fullName evidence="1">Reverse transcriptase domain-containing protein</fullName>
    </recommendedName>
</protein>
<organism evidence="2 3">
    <name type="scientific">Astyanax mexicanus</name>
    <name type="common">Blind cave fish</name>
    <name type="synonym">Astyanax fasciatus mexicanus</name>
    <dbReference type="NCBI Taxonomy" id="7994"/>
    <lineage>
        <taxon>Eukaryota</taxon>
        <taxon>Metazoa</taxon>
        <taxon>Chordata</taxon>
        <taxon>Craniata</taxon>
        <taxon>Vertebrata</taxon>
        <taxon>Euteleostomi</taxon>
        <taxon>Actinopterygii</taxon>
        <taxon>Neopterygii</taxon>
        <taxon>Teleostei</taxon>
        <taxon>Ostariophysi</taxon>
        <taxon>Characiformes</taxon>
        <taxon>Characoidei</taxon>
        <taxon>Acestrorhamphidae</taxon>
        <taxon>Acestrorhamphinae</taxon>
        <taxon>Astyanax</taxon>
    </lineage>
</organism>
<dbReference type="CDD" id="cd01650">
    <property type="entry name" value="RT_nLTR_like"/>
    <property type="match status" value="1"/>
</dbReference>
<reference evidence="3" key="1">
    <citation type="submission" date="2013-03" db="EMBL/GenBank/DDBJ databases">
        <authorList>
            <person name="Jeffery W."/>
            <person name="Warren W."/>
            <person name="Wilson R.K."/>
        </authorList>
    </citation>
    <scope>NUCLEOTIDE SEQUENCE</scope>
    <source>
        <strain evidence="3">female</strain>
    </source>
</reference>
<dbReference type="InterPro" id="IPR043502">
    <property type="entry name" value="DNA/RNA_pol_sf"/>
</dbReference>
<keyword evidence="3" id="KW-1185">Reference proteome</keyword>
<dbReference type="SUPFAM" id="SSF56672">
    <property type="entry name" value="DNA/RNA polymerases"/>
    <property type="match status" value="1"/>
</dbReference>
<dbReference type="GeneTree" id="ENSGT01120000271879"/>
<dbReference type="PANTHER" id="PTHR33332">
    <property type="entry name" value="REVERSE TRANSCRIPTASE DOMAIN-CONTAINING PROTEIN"/>
    <property type="match status" value="1"/>
</dbReference>
<dbReference type="Pfam" id="PF00078">
    <property type="entry name" value="RVT_1"/>
    <property type="match status" value="1"/>
</dbReference>
<name>A0A3B1IPA0_ASTMX</name>
<dbReference type="Proteomes" id="UP000018467">
    <property type="component" value="Unassembled WGS sequence"/>
</dbReference>
<proteinExistence type="predicted"/>
<dbReference type="STRING" id="7994.ENSAMXP00000031541"/>
<reference evidence="3" key="2">
    <citation type="journal article" date="2014" name="Nat. Commun.">
        <title>The cavefish genome reveals candidate genes for eye loss.</title>
        <authorList>
            <person name="McGaugh S.E."/>
            <person name="Gross J.B."/>
            <person name="Aken B."/>
            <person name="Blin M."/>
            <person name="Borowsky R."/>
            <person name="Chalopin D."/>
            <person name="Hinaux H."/>
            <person name="Jeffery W.R."/>
            <person name="Keene A."/>
            <person name="Ma L."/>
            <person name="Minx P."/>
            <person name="Murphy D."/>
            <person name="O'Quin K.E."/>
            <person name="Retaux S."/>
            <person name="Rohner N."/>
            <person name="Searle S.M."/>
            <person name="Stahl B.A."/>
            <person name="Tabin C."/>
            <person name="Volff J.N."/>
            <person name="Yoshizawa M."/>
            <person name="Warren W.C."/>
        </authorList>
    </citation>
    <scope>NUCLEOTIDE SEQUENCE [LARGE SCALE GENOMIC DNA]</scope>
    <source>
        <strain evidence="3">female</strain>
    </source>
</reference>
<dbReference type="AlphaFoldDB" id="A0A3B1IPA0"/>
<dbReference type="PROSITE" id="PS50878">
    <property type="entry name" value="RT_POL"/>
    <property type="match status" value="1"/>
</dbReference>
<feature type="domain" description="Reverse transcriptase" evidence="1">
    <location>
        <begin position="24"/>
        <end position="297"/>
    </location>
</feature>
<evidence type="ECO:0000313" key="2">
    <source>
        <dbReference type="Ensembl" id="ENSAMXP00000031541.1"/>
    </source>
</evidence>
<accession>A0A3B1IPA0</accession>